<evidence type="ECO:0000313" key="3">
    <source>
        <dbReference type="EMBL" id="RDB07728.1"/>
    </source>
</evidence>
<sequence length="437" mass="51144">MKGYIICIILLFFQVHSFCQTNDSRMIQMKTIKDIGNQKVFRGCKEITNYSFLKGISDTLKTFKVYRITHNLKQGIYQSYLENKIDSIEYKNLVEKYNIKKLEISPYIIKCHTHILSGLINENKQKVIICDNNNNYDFSDDPLLLYNVDILNNKFSLDSCRTSTLQFEYFLNNKIHEKQINVKILPINPSFSHSDPIDTLLYLSYVICEHKIGSFTYKNSQYELQIPHNWGFAASYENAILLLADNNNFKTIYRKIDPEITIGREFNLDENIYLKVNSISMFGDSLNLSIYSVNNNHEGIYPGDFIKPLDFYDVFKENVKVPDIDKYTVLDFWGTWCAPCVAGLPKLKVFYQKYKTQIELISIAHDKDIEKVKKFIEEKEMNWVHKFENNAKKNPEKLVEKLKVECFPTFILLDKSGKILSRGCGEQQLKEIEKILN</sequence>
<reference evidence="3 4" key="1">
    <citation type="submission" date="2018-07" db="EMBL/GenBank/DDBJ databases">
        <title>Genome analysis of Runella aurantiaca.</title>
        <authorList>
            <person name="Yang X."/>
        </authorList>
    </citation>
    <scope>NUCLEOTIDE SEQUENCE [LARGE SCALE GENOMIC DNA]</scope>
    <source>
        <strain evidence="3 4">YX9</strain>
    </source>
</reference>
<dbReference type="AlphaFoldDB" id="A0A369IDH7"/>
<dbReference type="InterPro" id="IPR036249">
    <property type="entry name" value="Thioredoxin-like_sf"/>
</dbReference>
<dbReference type="PROSITE" id="PS51352">
    <property type="entry name" value="THIOREDOXIN_2"/>
    <property type="match status" value="1"/>
</dbReference>
<dbReference type="Pfam" id="PF13905">
    <property type="entry name" value="Thioredoxin_8"/>
    <property type="match status" value="1"/>
</dbReference>
<gene>
    <name evidence="3" type="ORF">DVG78_01345</name>
</gene>
<dbReference type="PANTHER" id="PTHR42852:SF13">
    <property type="entry name" value="PROTEIN DIPZ"/>
    <property type="match status" value="1"/>
</dbReference>
<protein>
    <submittedName>
        <fullName evidence="3">TlpA family protein disulfide reductase</fullName>
    </submittedName>
</protein>
<keyword evidence="4" id="KW-1185">Reference proteome</keyword>
<comment type="caution">
    <text evidence="3">The sequence shown here is derived from an EMBL/GenBank/DDBJ whole genome shotgun (WGS) entry which is preliminary data.</text>
</comment>
<dbReference type="Proteomes" id="UP000253141">
    <property type="component" value="Unassembled WGS sequence"/>
</dbReference>
<keyword evidence="1" id="KW-0676">Redox-active center</keyword>
<evidence type="ECO:0000259" key="2">
    <source>
        <dbReference type="PROSITE" id="PS51352"/>
    </source>
</evidence>
<dbReference type="InterPro" id="IPR012336">
    <property type="entry name" value="Thioredoxin-like_fold"/>
</dbReference>
<dbReference type="PANTHER" id="PTHR42852">
    <property type="entry name" value="THIOL:DISULFIDE INTERCHANGE PROTEIN DSBE"/>
    <property type="match status" value="1"/>
</dbReference>
<feature type="domain" description="Thioredoxin" evidence="2">
    <location>
        <begin position="300"/>
        <end position="437"/>
    </location>
</feature>
<dbReference type="CDD" id="cd02966">
    <property type="entry name" value="TlpA_like_family"/>
    <property type="match status" value="1"/>
</dbReference>
<evidence type="ECO:0000256" key="1">
    <source>
        <dbReference type="ARBA" id="ARBA00023284"/>
    </source>
</evidence>
<dbReference type="InterPro" id="IPR017937">
    <property type="entry name" value="Thioredoxin_CS"/>
</dbReference>
<name>A0A369IDH7_9BACT</name>
<proteinExistence type="predicted"/>
<dbReference type="PROSITE" id="PS00194">
    <property type="entry name" value="THIOREDOXIN_1"/>
    <property type="match status" value="1"/>
</dbReference>
<accession>A0A369IDH7</accession>
<dbReference type="SUPFAM" id="SSF52833">
    <property type="entry name" value="Thioredoxin-like"/>
    <property type="match status" value="1"/>
</dbReference>
<dbReference type="Gene3D" id="3.40.30.10">
    <property type="entry name" value="Glutaredoxin"/>
    <property type="match status" value="1"/>
</dbReference>
<dbReference type="EMBL" id="QPIW01000001">
    <property type="protein sequence ID" value="RDB07728.1"/>
    <property type="molecule type" value="Genomic_DNA"/>
</dbReference>
<dbReference type="InterPro" id="IPR050553">
    <property type="entry name" value="Thioredoxin_ResA/DsbE_sf"/>
</dbReference>
<evidence type="ECO:0000313" key="4">
    <source>
        <dbReference type="Proteomes" id="UP000253141"/>
    </source>
</evidence>
<organism evidence="3 4">
    <name type="scientific">Runella aurantiaca</name>
    <dbReference type="NCBI Taxonomy" id="2282308"/>
    <lineage>
        <taxon>Bacteria</taxon>
        <taxon>Pseudomonadati</taxon>
        <taxon>Bacteroidota</taxon>
        <taxon>Cytophagia</taxon>
        <taxon>Cytophagales</taxon>
        <taxon>Spirosomataceae</taxon>
        <taxon>Runella</taxon>
    </lineage>
</organism>
<dbReference type="InterPro" id="IPR013766">
    <property type="entry name" value="Thioredoxin_domain"/>
</dbReference>